<feature type="compositionally biased region" description="Polar residues" evidence="1">
    <location>
        <begin position="10"/>
        <end position="22"/>
    </location>
</feature>
<proteinExistence type="predicted"/>
<feature type="non-terminal residue" evidence="2">
    <location>
        <position position="86"/>
    </location>
</feature>
<protein>
    <submittedName>
        <fullName evidence="2">Uncharacterized protein</fullName>
    </submittedName>
</protein>
<dbReference type="PANTHER" id="PTHR47074">
    <property type="entry name" value="BNAC02G40300D PROTEIN"/>
    <property type="match status" value="1"/>
</dbReference>
<evidence type="ECO:0000313" key="2">
    <source>
        <dbReference type="EMBL" id="MCI32414.1"/>
    </source>
</evidence>
<evidence type="ECO:0000256" key="1">
    <source>
        <dbReference type="SAM" id="MobiDB-lite"/>
    </source>
</evidence>
<evidence type="ECO:0000313" key="3">
    <source>
        <dbReference type="Proteomes" id="UP000265520"/>
    </source>
</evidence>
<reference evidence="2 3" key="1">
    <citation type="journal article" date="2018" name="Front. Plant Sci.">
        <title>Red Clover (Trifolium pratense) and Zigzag Clover (T. medium) - A Picture of Genomic Similarities and Differences.</title>
        <authorList>
            <person name="Dluhosova J."/>
            <person name="Istvanek J."/>
            <person name="Nedelnik J."/>
            <person name="Repkova J."/>
        </authorList>
    </citation>
    <scope>NUCLEOTIDE SEQUENCE [LARGE SCALE GENOMIC DNA]</scope>
    <source>
        <strain evidence="3">cv. 10/8</strain>
        <tissue evidence="2">Leaf</tissue>
    </source>
</reference>
<feature type="region of interest" description="Disordered" evidence="1">
    <location>
        <begin position="1"/>
        <end position="22"/>
    </location>
</feature>
<sequence length="86" mass="9910">MNREWRAVNMEQQTNRPTAAVTAQTRRFASTEPNSEYVSQGTVLQRWQRPREGWWKCDVDGSLSQNPSATSWGWCVRNSDGFFVAV</sequence>
<keyword evidence="3" id="KW-1185">Reference proteome</keyword>
<dbReference type="Proteomes" id="UP000265520">
    <property type="component" value="Unassembled WGS sequence"/>
</dbReference>
<comment type="caution">
    <text evidence="2">The sequence shown here is derived from an EMBL/GenBank/DDBJ whole genome shotgun (WGS) entry which is preliminary data.</text>
</comment>
<accession>A0A392R8M5</accession>
<dbReference type="PANTHER" id="PTHR47074:SF11">
    <property type="entry name" value="REVERSE TRANSCRIPTASE-LIKE PROTEIN"/>
    <property type="match status" value="1"/>
</dbReference>
<dbReference type="AlphaFoldDB" id="A0A392R8M5"/>
<dbReference type="InterPro" id="IPR052929">
    <property type="entry name" value="RNase_H-like_EbsB-rel"/>
</dbReference>
<name>A0A392R8M5_9FABA</name>
<dbReference type="EMBL" id="LXQA010195347">
    <property type="protein sequence ID" value="MCI32414.1"/>
    <property type="molecule type" value="Genomic_DNA"/>
</dbReference>
<organism evidence="2 3">
    <name type="scientific">Trifolium medium</name>
    <dbReference type="NCBI Taxonomy" id="97028"/>
    <lineage>
        <taxon>Eukaryota</taxon>
        <taxon>Viridiplantae</taxon>
        <taxon>Streptophyta</taxon>
        <taxon>Embryophyta</taxon>
        <taxon>Tracheophyta</taxon>
        <taxon>Spermatophyta</taxon>
        <taxon>Magnoliopsida</taxon>
        <taxon>eudicotyledons</taxon>
        <taxon>Gunneridae</taxon>
        <taxon>Pentapetalae</taxon>
        <taxon>rosids</taxon>
        <taxon>fabids</taxon>
        <taxon>Fabales</taxon>
        <taxon>Fabaceae</taxon>
        <taxon>Papilionoideae</taxon>
        <taxon>50 kb inversion clade</taxon>
        <taxon>NPAAA clade</taxon>
        <taxon>Hologalegina</taxon>
        <taxon>IRL clade</taxon>
        <taxon>Trifolieae</taxon>
        <taxon>Trifolium</taxon>
    </lineage>
</organism>